<dbReference type="OrthoDB" id="9799036at2"/>
<evidence type="ECO:0000313" key="1">
    <source>
        <dbReference type="EMBL" id="KGJ87986.1"/>
    </source>
</evidence>
<protein>
    <recommendedName>
        <fullName evidence="3">Thioesterase</fullName>
    </recommendedName>
</protein>
<dbReference type="EMBL" id="JQEC01000070">
    <property type="protein sequence ID" value="KGJ87986.1"/>
    <property type="molecule type" value="Genomic_DNA"/>
</dbReference>
<accession>A0A099KCA5</accession>
<comment type="caution">
    <text evidence="1">The sequence shown here is derived from an EMBL/GenBank/DDBJ whole genome shotgun (WGS) entry which is preliminary data.</text>
</comment>
<dbReference type="RefSeq" id="WP_033084225.1">
    <property type="nucleotide sequence ID" value="NZ_JQEC01000070.1"/>
</dbReference>
<sequence>MFSEKMMPHFSDTDALGHINNTKPPIWFEGARAPIFKFFTPDLDPKKWQLIIAKIEVSYHGQLFYGQEIEIKTFISRIGGASFDVYQELWQHGEKCVSGTAAMVNFDYKAQSSKKISVDIRAQLTEHLIELEVS</sequence>
<dbReference type="Pfam" id="PF13279">
    <property type="entry name" value="4HBT_2"/>
    <property type="match status" value="1"/>
</dbReference>
<dbReference type="CDD" id="cd00586">
    <property type="entry name" value="4HBT"/>
    <property type="match status" value="1"/>
</dbReference>
<evidence type="ECO:0008006" key="3">
    <source>
        <dbReference type="Google" id="ProtNLM"/>
    </source>
</evidence>
<proteinExistence type="predicted"/>
<dbReference type="Proteomes" id="UP000029868">
    <property type="component" value="Unassembled WGS sequence"/>
</dbReference>
<dbReference type="AlphaFoldDB" id="A0A099KCA5"/>
<dbReference type="Gene3D" id="3.10.129.10">
    <property type="entry name" value="Hotdog Thioesterase"/>
    <property type="match status" value="1"/>
</dbReference>
<name>A0A099KCA5_COLPS</name>
<dbReference type="PATRIC" id="fig|28229.3.peg.4296"/>
<reference evidence="1 2" key="1">
    <citation type="submission" date="2014-08" db="EMBL/GenBank/DDBJ databases">
        <title>Genomic and Phenotypic Diversity of Colwellia psychrerythraea strains from Disparate Marine Basins.</title>
        <authorList>
            <person name="Techtmann S.M."/>
            <person name="Stelling S.C."/>
            <person name="Utturkar S.M."/>
            <person name="Alshibli N."/>
            <person name="Harris A."/>
            <person name="Brown S.D."/>
            <person name="Hazen T.C."/>
        </authorList>
    </citation>
    <scope>NUCLEOTIDE SEQUENCE [LARGE SCALE GENOMIC DNA]</scope>
    <source>
        <strain evidence="1 2">GAB14E</strain>
    </source>
</reference>
<gene>
    <name evidence="1" type="ORF">GAB14E_4319</name>
</gene>
<organism evidence="1 2">
    <name type="scientific">Colwellia psychrerythraea</name>
    <name type="common">Vibrio psychroerythus</name>
    <dbReference type="NCBI Taxonomy" id="28229"/>
    <lineage>
        <taxon>Bacteria</taxon>
        <taxon>Pseudomonadati</taxon>
        <taxon>Pseudomonadota</taxon>
        <taxon>Gammaproteobacteria</taxon>
        <taxon>Alteromonadales</taxon>
        <taxon>Colwelliaceae</taxon>
        <taxon>Colwellia</taxon>
    </lineage>
</organism>
<dbReference type="InterPro" id="IPR029069">
    <property type="entry name" value="HotDog_dom_sf"/>
</dbReference>
<dbReference type="SUPFAM" id="SSF54637">
    <property type="entry name" value="Thioesterase/thiol ester dehydrase-isomerase"/>
    <property type="match status" value="1"/>
</dbReference>
<evidence type="ECO:0000313" key="2">
    <source>
        <dbReference type="Proteomes" id="UP000029868"/>
    </source>
</evidence>